<proteinExistence type="predicted"/>
<accession>A0A0E9V3I1</accession>
<dbReference type="AlphaFoldDB" id="A0A0E9V3I1"/>
<reference evidence="1" key="2">
    <citation type="journal article" date="2015" name="Fish Shellfish Immunol.">
        <title>Early steps in the European eel (Anguilla anguilla)-Vibrio vulnificus interaction in the gills: Role of the RtxA13 toxin.</title>
        <authorList>
            <person name="Callol A."/>
            <person name="Pajuelo D."/>
            <person name="Ebbesson L."/>
            <person name="Teles M."/>
            <person name="MacKenzie S."/>
            <person name="Amaro C."/>
        </authorList>
    </citation>
    <scope>NUCLEOTIDE SEQUENCE</scope>
</reference>
<reference evidence="1" key="1">
    <citation type="submission" date="2014-11" db="EMBL/GenBank/DDBJ databases">
        <authorList>
            <person name="Amaro Gonzalez C."/>
        </authorList>
    </citation>
    <scope>NUCLEOTIDE SEQUENCE</scope>
</reference>
<dbReference type="EMBL" id="GBXM01035878">
    <property type="protein sequence ID" value="JAH72699.1"/>
    <property type="molecule type" value="Transcribed_RNA"/>
</dbReference>
<protein>
    <submittedName>
        <fullName evidence="1">Uncharacterized protein</fullName>
    </submittedName>
</protein>
<sequence length="63" mass="7146">MRGFFLPCLLFCRGNVYRGCDSQKHSLKCNLLDCLRDKYQKNKLHKSACATAAVVITILNVII</sequence>
<name>A0A0E9V3I1_ANGAN</name>
<evidence type="ECO:0000313" key="1">
    <source>
        <dbReference type="EMBL" id="JAH72699.1"/>
    </source>
</evidence>
<organism evidence="1">
    <name type="scientific">Anguilla anguilla</name>
    <name type="common">European freshwater eel</name>
    <name type="synonym">Muraena anguilla</name>
    <dbReference type="NCBI Taxonomy" id="7936"/>
    <lineage>
        <taxon>Eukaryota</taxon>
        <taxon>Metazoa</taxon>
        <taxon>Chordata</taxon>
        <taxon>Craniata</taxon>
        <taxon>Vertebrata</taxon>
        <taxon>Euteleostomi</taxon>
        <taxon>Actinopterygii</taxon>
        <taxon>Neopterygii</taxon>
        <taxon>Teleostei</taxon>
        <taxon>Anguilliformes</taxon>
        <taxon>Anguillidae</taxon>
        <taxon>Anguilla</taxon>
    </lineage>
</organism>